<evidence type="ECO:0000256" key="1">
    <source>
        <dbReference type="SAM" id="MobiDB-lite"/>
    </source>
</evidence>
<organism evidence="2 3">
    <name type="scientific">Endocarpon pusillum</name>
    <dbReference type="NCBI Taxonomy" id="364733"/>
    <lineage>
        <taxon>Eukaryota</taxon>
        <taxon>Fungi</taxon>
        <taxon>Dikarya</taxon>
        <taxon>Ascomycota</taxon>
        <taxon>Pezizomycotina</taxon>
        <taxon>Eurotiomycetes</taxon>
        <taxon>Chaetothyriomycetidae</taxon>
        <taxon>Verrucariales</taxon>
        <taxon>Verrucariaceae</taxon>
        <taxon>Endocarpon</taxon>
    </lineage>
</organism>
<accession>A0A8H7AGZ6</accession>
<evidence type="ECO:0000313" key="2">
    <source>
        <dbReference type="EMBL" id="KAF7507692.1"/>
    </source>
</evidence>
<dbReference type="AlphaFoldDB" id="A0A8H7AGZ6"/>
<reference evidence="2" key="1">
    <citation type="submission" date="2020-02" db="EMBL/GenBank/DDBJ databases">
        <authorList>
            <person name="Palmer J.M."/>
        </authorList>
    </citation>
    <scope>NUCLEOTIDE SEQUENCE</scope>
    <source>
        <strain evidence="2">EPUS1.4</strain>
        <tissue evidence="2">Thallus</tissue>
    </source>
</reference>
<dbReference type="EMBL" id="JAACFV010000065">
    <property type="protein sequence ID" value="KAF7507692.1"/>
    <property type="molecule type" value="Genomic_DNA"/>
</dbReference>
<feature type="compositionally biased region" description="Basic and acidic residues" evidence="1">
    <location>
        <begin position="132"/>
        <end position="148"/>
    </location>
</feature>
<feature type="region of interest" description="Disordered" evidence="1">
    <location>
        <begin position="103"/>
        <end position="178"/>
    </location>
</feature>
<gene>
    <name evidence="2" type="ORF">GJ744_010245</name>
</gene>
<dbReference type="OrthoDB" id="5423456at2759"/>
<dbReference type="Proteomes" id="UP000606974">
    <property type="component" value="Unassembled WGS sequence"/>
</dbReference>
<protein>
    <submittedName>
        <fullName evidence="2">Uncharacterized protein</fullName>
    </submittedName>
</protein>
<evidence type="ECO:0000313" key="3">
    <source>
        <dbReference type="Proteomes" id="UP000606974"/>
    </source>
</evidence>
<proteinExistence type="predicted"/>
<name>A0A8H7AGZ6_9EURO</name>
<keyword evidence="3" id="KW-1185">Reference proteome</keyword>
<sequence length="178" mass="19597">MPQSPYRTTIYPPIDDVHGYRRDLARQRADWEDGNRVEEGWLLDAGDELVEHCEFLEAKLAIRVPGPPFSVALCNVEGKRGIKKEENQVQKLEIAALKSELEKREGAKGAEEQLGSNSDGTVVEANVQDVNSEFKEADKLEEGKDSQGRGEVANSGKRGSEMDAAIDSNASKKARTVV</sequence>
<comment type="caution">
    <text evidence="2">The sequence shown here is derived from an EMBL/GenBank/DDBJ whole genome shotgun (WGS) entry which is preliminary data.</text>
</comment>